<sequence>PWAQVALGHRLVLSCAVAAGTAPLSFSRHRGGSGTALGTGPRLQLPHLGDNDSGHCHCRLSHGHSVAQSVPLNVTVLALRDPRAGAEP</sequence>
<gene>
    <name evidence="2" type="primary">Fcrl2</name>
    <name evidence="2" type="ORF">ANTMIN_R14969</name>
</gene>
<name>A0A7L2ETA8_ANTMN</name>
<dbReference type="InterPro" id="IPR036179">
    <property type="entry name" value="Ig-like_dom_sf"/>
</dbReference>
<evidence type="ECO:0000313" key="2">
    <source>
        <dbReference type="EMBL" id="NXQ64919.1"/>
    </source>
</evidence>
<organism evidence="2 3">
    <name type="scientific">Anthoscopus minutus</name>
    <name type="common">Southern penduline-tit</name>
    <dbReference type="NCBI Taxonomy" id="156561"/>
    <lineage>
        <taxon>Eukaryota</taxon>
        <taxon>Metazoa</taxon>
        <taxon>Chordata</taxon>
        <taxon>Craniata</taxon>
        <taxon>Vertebrata</taxon>
        <taxon>Euteleostomi</taxon>
        <taxon>Archelosauria</taxon>
        <taxon>Archosauria</taxon>
        <taxon>Dinosauria</taxon>
        <taxon>Saurischia</taxon>
        <taxon>Theropoda</taxon>
        <taxon>Coelurosauria</taxon>
        <taxon>Aves</taxon>
        <taxon>Neognathae</taxon>
        <taxon>Neoaves</taxon>
        <taxon>Telluraves</taxon>
        <taxon>Australaves</taxon>
        <taxon>Passeriformes</taxon>
        <taxon>Paridae</taxon>
        <taxon>Anthoscopus</taxon>
    </lineage>
</organism>
<evidence type="ECO:0000256" key="1">
    <source>
        <dbReference type="SAM" id="SignalP"/>
    </source>
</evidence>
<keyword evidence="3" id="KW-1185">Reference proteome</keyword>
<dbReference type="InterPro" id="IPR013783">
    <property type="entry name" value="Ig-like_fold"/>
</dbReference>
<feature type="non-terminal residue" evidence="2">
    <location>
        <position position="1"/>
    </location>
</feature>
<dbReference type="EMBL" id="VWYI01052456">
    <property type="protein sequence ID" value="NXQ64919.1"/>
    <property type="molecule type" value="Genomic_DNA"/>
</dbReference>
<proteinExistence type="predicted"/>
<evidence type="ECO:0000313" key="3">
    <source>
        <dbReference type="Proteomes" id="UP000554720"/>
    </source>
</evidence>
<keyword evidence="1" id="KW-0732">Signal</keyword>
<dbReference type="Gene3D" id="2.60.40.10">
    <property type="entry name" value="Immunoglobulins"/>
    <property type="match status" value="1"/>
</dbReference>
<accession>A0A7L2ETA8</accession>
<feature type="signal peptide" evidence="1">
    <location>
        <begin position="1"/>
        <end position="18"/>
    </location>
</feature>
<reference evidence="2 3" key="1">
    <citation type="submission" date="2019-09" db="EMBL/GenBank/DDBJ databases">
        <title>Bird 10,000 Genomes (B10K) Project - Family phase.</title>
        <authorList>
            <person name="Zhang G."/>
        </authorList>
    </citation>
    <scope>NUCLEOTIDE SEQUENCE [LARGE SCALE GENOMIC DNA]</scope>
    <source>
        <strain evidence="2">B10K-DU-011-42</strain>
        <tissue evidence="2">Muscle</tissue>
    </source>
</reference>
<feature type="chain" id="PRO_5029677161" evidence="1">
    <location>
        <begin position="19"/>
        <end position="88"/>
    </location>
</feature>
<dbReference type="Proteomes" id="UP000554720">
    <property type="component" value="Unassembled WGS sequence"/>
</dbReference>
<dbReference type="OrthoDB" id="10012075at2759"/>
<comment type="caution">
    <text evidence="2">The sequence shown here is derived from an EMBL/GenBank/DDBJ whole genome shotgun (WGS) entry which is preliminary data.</text>
</comment>
<dbReference type="SUPFAM" id="SSF48726">
    <property type="entry name" value="Immunoglobulin"/>
    <property type="match status" value="1"/>
</dbReference>
<dbReference type="AlphaFoldDB" id="A0A7L2ETA8"/>
<feature type="non-terminal residue" evidence="2">
    <location>
        <position position="88"/>
    </location>
</feature>
<protein>
    <submittedName>
        <fullName evidence="2">FCRL2 protein</fullName>
    </submittedName>
</protein>